<keyword evidence="2" id="KW-0732">Signal</keyword>
<keyword evidence="4" id="KW-1185">Reference proteome</keyword>
<dbReference type="Proteomes" id="UP000008808">
    <property type="component" value="Chromosome"/>
</dbReference>
<dbReference type="OrthoDB" id="6658153at2"/>
<feature type="chain" id="PRO_5004212899" description="Pili assembly chaperone N-terminal domain-containing protein" evidence="2">
    <location>
        <begin position="26"/>
        <end position="306"/>
    </location>
</feature>
<name>Q2N876_ERYLH</name>
<feature type="signal peptide" evidence="2">
    <location>
        <begin position="1"/>
        <end position="25"/>
    </location>
</feature>
<dbReference type="EMBL" id="CP000157">
    <property type="protein sequence ID" value="ABC64115.1"/>
    <property type="molecule type" value="Genomic_DNA"/>
</dbReference>
<dbReference type="STRING" id="314225.ELI_10115"/>
<evidence type="ECO:0000313" key="4">
    <source>
        <dbReference type="Proteomes" id="UP000008808"/>
    </source>
</evidence>
<evidence type="ECO:0000313" key="3">
    <source>
        <dbReference type="EMBL" id="ABC64115.1"/>
    </source>
</evidence>
<evidence type="ECO:0000256" key="1">
    <source>
        <dbReference type="SAM" id="MobiDB-lite"/>
    </source>
</evidence>
<dbReference type="eggNOG" id="COG3121">
    <property type="taxonomic scope" value="Bacteria"/>
</dbReference>
<protein>
    <recommendedName>
        <fullName evidence="5">Pili assembly chaperone N-terminal domain-containing protein</fullName>
    </recommendedName>
</protein>
<reference evidence="4" key="1">
    <citation type="journal article" date="2009" name="J. Bacteriol.">
        <title>Complete genome sequence of Erythrobacter litoralis HTCC2594.</title>
        <authorList>
            <person name="Oh H.M."/>
            <person name="Giovannoni S.J."/>
            <person name="Ferriera S."/>
            <person name="Johnson J."/>
            <person name="Cho J.C."/>
        </authorList>
    </citation>
    <scope>NUCLEOTIDE SEQUENCE [LARGE SCALE GENOMIC DNA]</scope>
    <source>
        <strain evidence="4">HTCC2594</strain>
    </source>
</reference>
<organism evidence="3 4">
    <name type="scientific">Erythrobacter litoralis (strain HTCC2594)</name>
    <dbReference type="NCBI Taxonomy" id="314225"/>
    <lineage>
        <taxon>Bacteria</taxon>
        <taxon>Pseudomonadati</taxon>
        <taxon>Pseudomonadota</taxon>
        <taxon>Alphaproteobacteria</taxon>
        <taxon>Sphingomonadales</taxon>
        <taxon>Erythrobacteraceae</taxon>
        <taxon>Erythrobacter/Porphyrobacter group</taxon>
        <taxon>Erythrobacter</taxon>
    </lineage>
</organism>
<proteinExistence type="predicted"/>
<dbReference type="KEGG" id="eli:ELI_10115"/>
<dbReference type="HOGENOM" id="CLU_079620_0_0_5"/>
<feature type="region of interest" description="Disordered" evidence="1">
    <location>
        <begin position="26"/>
        <end position="47"/>
    </location>
</feature>
<sequence>MRLSINDFMRLASAAALCLATPATAQSAPAEKPSQPEPPEGSVGGLGDVNLFPKRIVIEGRRQIAQIGLYNKTVNEGDYEIKFIDMAMSPEGNLVQFENGATAEQKAAVSTASQFLRYSPRRVALRGGESQLIRVMARAPADIPDGEYRSHFLVTSVPDVSGGLSIEDAVTGQAADGIGVVIRPRFGISIPVIVRIGQTTLDVGMTNPALLVDAQGNQAIGITLTRSGTRSAFGDIVVEASGRSEPVALLRGIGIYPEVDQRKVVIPVEPGEDGPVITPGMQLRVTYVDDDFEPGAELAELTFTVQ</sequence>
<accession>Q2N876</accession>
<gene>
    <name evidence="3" type="ordered locus">ELI_10115</name>
</gene>
<dbReference type="AlphaFoldDB" id="Q2N876"/>
<evidence type="ECO:0008006" key="5">
    <source>
        <dbReference type="Google" id="ProtNLM"/>
    </source>
</evidence>
<dbReference type="RefSeq" id="WP_011414942.1">
    <property type="nucleotide sequence ID" value="NC_007722.1"/>
</dbReference>
<evidence type="ECO:0000256" key="2">
    <source>
        <dbReference type="SAM" id="SignalP"/>
    </source>
</evidence>